<dbReference type="RefSeq" id="WP_220634934.1">
    <property type="nucleotide sequence ID" value="NZ_CAJQUM010000001.1"/>
</dbReference>
<evidence type="ECO:0000313" key="2">
    <source>
        <dbReference type="EMBL" id="CAG4882918.1"/>
    </source>
</evidence>
<dbReference type="InterPro" id="IPR036514">
    <property type="entry name" value="SGNH_hydro_sf"/>
</dbReference>
<dbReference type="AlphaFoldDB" id="A0A916J318"/>
<proteinExistence type="predicted"/>
<evidence type="ECO:0000313" key="3">
    <source>
        <dbReference type="Proteomes" id="UP000742786"/>
    </source>
</evidence>
<dbReference type="PANTHER" id="PTHR30383:SF5">
    <property type="entry name" value="SGNH HYDROLASE-TYPE ESTERASE DOMAIN-CONTAINING PROTEIN"/>
    <property type="match status" value="1"/>
</dbReference>
<keyword evidence="3" id="KW-1185">Reference proteome</keyword>
<dbReference type="Proteomes" id="UP000742786">
    <property type="component" value="Unassembled WGS sequence"/>
</dbReference>
<accession>A0A916J318</accession>
<sequence length="372" mass="41568">MKRILSNLLLVVGASVLAALVAEAVVRLTLKDEATLFPRYQTDYQYGRYTLRGIRPHSEFWHTSPDGHWRYVTNNRGFRDTRDFAYGKPANTRRIMVLGDSHTQGYEVGQDATFSAVLERYLRHGNLPTEVINSGVSGFSTAEELVFLENEGVKYQPDVVVLGFYANDFEDNFKAGLFQLDGKGQLRDLKYEHIPGVRIQNFIYAIPGTQWLSENSYFYSLLFNTAWAAGKSALRRTAARSEANQSTQLSTQQTPEFEYAVATTESISPAQHALALALLERMQHFCANRGIRLIVVDIPRQAAPYRTRSSLPAGLIAELTAMGVEIVKSDDLLASVEGAAMLHVPHGHHHISEITHAMIGVELGRRIAFAPR</sequence>
<dbReference type="InterPro" id="IPR013830">
    <property type="entry name" value="SGNH_hydro"/>
</dbReference>
<gene>
    <name evidence="2" type="ORF">GTOL_10799</name>
</gene>
<name>A0A916J318_9PROT</name>
<dbReference type="InterPro" id="IPR051532">
    <property type="entry name" value="Ester_Hydrolysis_Enzymes"/>
</dbReference>
<dbReference type="Gene3D" id="3.40.50.1110">
    <property type="entry name" value="SGNH hydrolase"/>
    <property type="match status" value="1"/>
</dbReference>
<feature type="domain" description="SGNH hydrolase-type esterase" evidence="1">
    <location>
        <begin position="97"/>
        <end position="187"/>
    </location>
</feature>
<evidence type="ECO:0000259" key="1">
    <source>
        <dbReference type="Pfam" id="PF13472"/>
    </source>
</evidence>
<dbReference type="PANTHER" id="PTHR30383">
    <property type="entry name" value="THIOESTERASE 1/PROTEASE 1/LYSOPHOSPHOLIPASE L1"/>
    <property type="match status" value="1"/>
</dbReference>
<organism evidence="2 3">
    <name type="scientific">Georgfuchsia toluolica</name>
    <dbReference type="NCBI Taxonomy" id="424218"/>
    <lineage>
        <taxon>Bacteria</taxon>
        <taxon>Pseudomonadati</taxon>
        <taxon>Pseudomonadota</taxon>
        <taxon>Betaproteobacteria</taxon>
        <taxon>Nitrosomonadales</taxon>
        <taxon>Sterolibacteriaceae</taxon>
        <taxon>Georgfuchsia</taxon>
    </lineage>
</organism>
<protein>
    <recommendedName>
        <fullName evidence="1">SGNH hydrolase-type esterase domain-containing protein</fullName>
    </recommendedName>
</protein>
<dbReference type="Pfam" id="PF13472">
    <property type="entry name" value="Lipase_GDSL_2"/>
    <property type="match status" value="1"/>
</dbReference>
<dbReference type="SUPFAM" id="SSF52266">
    <property type="entry name" value="SGNH hydrolase"/>
    <property type="match status" value="1"/>
</dbReference>
<dbReference type="GO" id="GO:0004622">
    <property type="term" value="F:phosphatidylcholine lysophospholipase activity"/>
    <property type="evidence" value="ECO:0007669"/>
    <property type="project" value="TreeGrafter"/>
</dbReference>
<dbReference type="EMBL" id="CAJQUM010000001">
    <property type="protein sequence ID" value="CAG4882918.1"/>
    <property type="molecule type" value="Genomic_DNA"/>
</dbReference>
<comment type="caution">
    <text evidence="2">The sequence shown here is derived from an EMBL/GenBank/DDBJ whole genome shotgun (WGS) entry which is preliminary data.</text>
</comment>
<reference evidence="2" key="1">
    <citation type="submission" date="2021-04" db="EMBL/GenBank/DDBJ databases">
        <authorList>
            <person name="Hornung B."/>
        </authorList>
    </citation>
    <scope>NUCLEOTIDE SEQUENCE</scope>
    <source>
        <strain evidence="2">G5G6</strain>
    </source>
</reference>